<keyword evidence="1" id="KW-0614">Plasmid</keyword>
<proteinExistence type="predicted"/>
<geneLocation type="plasmid" evidence="2">
    <name>prgalie4872d</name>
</geneLocation>
<protein>
    <submittedName>
        <fullName evidence="1">Uncharacterized protein</fullName>
    </submittedName>
</protein>
<accession>A0A1L5NTD1</accession>
<evidence type="ECO:0000313" key="2">
    <source>
        <dbReference type="Proteomes" id="UP000184749"/>
    </source>
</evidence>
<reference evidence="1 2" key="1">
    <citation type="submission" date="2016-09" db="EMBL/GenBank/DDBJ databases">
        <title>The complete genome sequences of Rhizobium gallicum, symbiovars gallicum and phaseoli, symbionts associated to common bean (Phaseolus vulgaris).</title>
        <authorList>
            <person name="Bustos P."/>
            <person name="Santamaria R.I."/>
            <person name="Perez-Carrascal O.M."/>
            <person name="Juarez S."/>
            <person name="Lozano L."/>
            <person name="Martinez-Flores I."/>
            <person name="Martinez-Romero E."/>
            <person name="Cevallos M."/>
            <person name="Romero D."/>
            <person name="Davila G."/>
            <person name="Gonzalez V."/>
        </authorList>
    </citation>
    <scope>NUCLEOTIDE SEQUENCE [LARGE SCALE GENOMIC DNA]</scope>
    <source>
        <strain evidence="1 2">IE4872</strain>
        <plasmid evidence="2">prgalie4872d</plasmid>
    </source>
</reference>
<dbReference type="AlphaFoldDB" id="A0A1L5NTD1"/>
<dbReference type="Proteomes" id="UP000184749">
    <property type="component" value="Plasmid pRgalIE4872d"/>
</dbReference>
<name>A0A1L5NTD1_9HYPH</name>
<dbReference type="EMBL" id="CP017105">
    <property type="protein sequence ID" value="APO71156.1"/>
    <property type="molecule type" value="Genomic_DNA"/>
</dbReference>
<sequence length="118" mass="12925">MRWRQKINIFPACKRGISEGARSSADRYRFNGEPLRFLHDHRRRVPTQDVDCSIVVGMGAQAALATAERRLAFAAFPVHGCAGRTGLRGVAGIDLAQVSAPFFAFLGDIKRQVADPAD</sequence>
<gene>
    <name evidence="1" type="ORF">IE4872_PD00626</name>
</gene>
<organism evidence="1 2">
    <name type="scientific">Rhizobium gallicum</name>
    <dbReference type="NCBI Taxonomy" id="56730"/>
    <lineage>
        <taxon>Bacteria</taxon>
        <taxon>Pseudomonadati</taxon>
        <taxon>Pseudomonadota</taxon>
        <taxon>Alphaproteobacteria</taxon>
        <taxon>Hyphomicrobiales</taxon>
        <taxon>Rhizobiaceae</taxon>
        <taxon>Rhizobium/Agrobacterium group</taxon>
        <taxon>Rhizobium</taxon>
    </lineage>
</organism>
<evidence type="ECO:0000313" key="1">
    <source>
        <dbReference type="EMBL" id="APO71156.1"/>
    </source>
</evidence>